<gene>
    <name evidence="1" type="ORF">GMOD_00004334</name>
</gene>
<evidence type="ECO:0000313" key="2">
    <source>
        <dbReference type="Proteomes" id="UP000265663"/>
    </source>
</evidence>
<dbReference type="Proteomes" id="UP000265663">
    <property type="component" value="Unassembled WGS sequence"/>
</dbReference>
<dbReference type="EMBL" id="KE747814">
    <property type="protein sequence ID" value="RMZ68135.1"/>
    <property type="molecule type" value="Genomic_DNA"/>
</dbReference>
<dbReference type="AlphaFoldDB" id="A0A3M7M0V3"/>
<name>A0A3M7M0V3_9PLEO</name>
<protein>
    <submittedName>
        <fullName evidence="1">Uncharacterized protein</fullName>
    </submittedName>
</protein>
<keyword evidence="2" id="KW-1185">Reference proteome</keyword>
<evidence type="ECO:0000313" key="1">
    <source>
        <dbReference type="EMBL" id="RMZ68135.1"/>
    </source>
</evidence>
<sequence length="86" mass="9620">MVRERSATVVRPRPQAARLGWICLAEWKNRGSQLGVGRLITANGKQNSAFSGWCWRCSVATVVFLCILESVTAKLKKDNTIMRDLV</sequence>
<reference evidence="1 2" key="1">
    <citation type="journal article" date="2014" name="PLoS ONE">
        <title>De novo Genome Assembly of the Fungal Plant Pathogen Pyrenophora semeniperda.</title>
        <authorList>
            <person name="Soliai M.M."/>
            <person name="Meyer S.E."/>
            <person name="Udall J.A."/>
            <person name="Elzinga D.E."/>
            <person name="Hermansen R.A."/>
            <person name="Bodily P.M."/>
            <person name="Hart A.A."/>
            <person name="Coleman C.E."/>
        </authorList>
    </citation>
    <scope>NUCLEOTIDE SEQUENCE [LARGE SCALE GENOMIC DNA]</scope>
    <source>
        <strain evidence="1 2">CCB06</strain>
        <tissue evidence="1">Mycelium</tissue>
    </source>
</reference>
<organism evidence="1 2">
    <name type="scientific">Pyrenophora seminiperda CCB06</name>
    <dbReference type="NCBI Taxonomy" id="1302712"/>
    <lineage>
        <taxon>Eukaryota</taxon>
        <taxon>Fungi</taxon>
        <taxon>Dikarya</taxon>
        <taxon>Ascomycota</taxon>
        <taxon>Pezizomycotina</taxon>
        <taxon>Dothideomycetes</taxon>
        <taxon>Pleosporomycetidae</taxon>
        <taxon>Pleosporales</taxon>
        <taxon>Pleosporineae</taxon>
        <taxon>Pleosporaceae</taxon>
        <taxon>Pyrenophora</taxon>
    </lineage>
</organism>
<proteinExistence type="predicted"/>
<accession>A0A3M7M0V3</accession>